<keyword evidence="2 4" id="KW-0238">DNA-binding</keyword>
<keyword evidence="7" id="KW-1185">Reference proteome</keyword>
<organism evidence="6 7">
    <name type="scientific">Nonomuraea maritima</name>
    <dbReference type="NCBI Taxonomy" id="683260"/>
    <lineage>
        <taxon>Bacteria</taxon>
        <taxon>Bacillati</taxon>
        <taxon>Actinomycetota</taxon>
        <taxon>Actinomycetes</taxon>
        <taxon>Streptosporangiales</taxon>
        <taxon>Streptosporangiaceae</taxon>
        <taxon>Nonomuraea</taxon>
    </lineage>
</organism>
<feature type="domain" description="HTH tetR-type" evidence="5">
    <location>
        <begin position="1"/>
        <end position="61"/>
    </location>
</feature>
<evidence type="ECO:0000256" key="2">
    <source>
        <dbReference type="ARBA" id="ARBA00023125"/>
    </source>
</evidence>
<evidence type="ECO:0000256" key="4">
    <source>
        <dbReference type="PROSITE-ProRule" id="PRU00335"/>
    </source>
</evidence>
<dbReference type="GO" id="GO:0003700">
    <property type="term" value="F:DNA-binding transcription factor activity"/>
    <property type="evidence" value="ECO:0007669"/>
    <property type="project" value="TreeGrafter"/>
</dbReference>
<dbReference type="Pfam" id="PF13305">
    <property type="entry name" value="TetR_C_33"/>
    <property type="match status" value="1"/>
</dbReference>
<feature type="DNA-binding region" description="H-T-H motif" evidence="4">
    <location>
        <begin position="24"/>
        <end position="43"/>
    </location>
</feature>
<dbReference type="Proteomes" id="UP000198683">
    <property type="component" value="Unassembled WGS sequence"/>
</dbReference>
<dbReference type="InterPro" id="IPR036271">
    <property type="entry name" value="Tet_transcr_reg_TetR-rel_C_sf"/>
</dbReference>
<evidence type="ECO:0000259" key="5">
    <source>
        <dbReference type="PROSITE" id="PS50977"/>
    </source>
</evidence>
<keyword evidence="3" id="KW-0804">Transcription</keyword>
<evidence type="ECO:0000313" key="7">
    <source>
        <dbReference type="Proteomes" id="UP000198683"/>
    </source>
</evidence>
<dbReference type="EMBL" id="FNFB01000039">
    <property type="protein sequence ID" value="SDM11708.1"/>
    <property type="molecule type" value="Genomic_DNA"/>
</dbReference>
<evidence type="ECO:0000313" key="6">
    <source>
        <dbReference type="EMBL" id="SDM11708.1"/>
    </source>
</evidence>
<keyword evidence="1" id="KW-0805">Transcription regulation</keyword>
<accession>A0A1G9QL19</accession>
<proteinExistence type="predicted"/>
<evidence type="ECO:0000256" key="3">
    <source>
        <dbReference type="ARBA" id="ARBA00023163"/>
    </source>
</evidence>
<gene>
    <name evidence="6" type="ORF">SAMN05421874_13948</name>
</gene>
<dbReference type="AlphaFoldDB" id="A0A1G9QL19"/>
<dbReference type="STRING" id="683260.SAMN05421874_13948"/>
<reference evidence="6 7" key="1">
    <citation type="submission" date="2016-10" db="EMBL/GenBank/DDBJ databases">
        <authorList>
            <person name="de Groot N.N."/>
        </authorList>
    </citation>
    <scope>NUCLEOTIDE SEQUENCE [LARGE SCALE GENOMIC DNA]</scope>
    <source>
        <strain evidence="6 7">CGMCC 4.5681</strain>
    </source>
</reference>
<dbReference type="InterPro" id="IPR025996">
    <property type="entry name" value="MT1864/Rv1816-like_C"/>
</dbReference>
<dbReference type="SUPFAM" id="SSF48498">
    <property type="entry name" value="Tetracyclin repressor-like, C-terminal domain"/>
    <property type="match status" value="1"/>
</dbReference>
<dbReference type="InterPro" id="IPR009057">
    <property type="entry name" value="Homeodomain-like_sf"/>
</dbReference>
<dbReference type="InterPro" id="IPR001647">
    <property type="entry name" value="HTH_TetR"/>
</dbReference>
<dbReference type="PROSITE" id="PS50977">
    <property type="entry name" value="HTH_TETR_2"/>
    <property type="match status" value="1"/>
</dbReference>
<dbReference type="Gene3D" id="1.10.357.10">
    <property type="entry name" value="Tetracycline Repressor, domain 2"/>
    <property type="match status" value="1"/>
</dbReference>
<dbReference type="PANTHER" id="PTHR30055">
    <property type="entry name" value="HTH-TYPE TRANSCRIPTIONAL REGULATOR RUTR"/>
    <property type="match status" value="1"/>
</dbReference>
<name>A0A1G9QL19_9ACTN</name>
<dbReference type="InterPro" id="IPR050109">
    <property type="entry name" value="HTH-type_TetR-like_transc_reg"/>
</dbReference>
<dbReference type="PANTHER" id="PTHR30055:SF234">
    <property type="entry name" value="HTH-TYPE TRANSCRIPTIONAL REGULATOR BETI"/>
    <property type="match status" value="1"/>
</dbReference>
<sequence length="219" mass="23519">MLREELLRAADDLLAESGTEDALTIRAVAARAGVSTPAVYMHFADKEALVEAVCMRVWGELQRIFSQSREGDPFLALGGCARAYMRFALDHPVQYRVLMMRPSAAQAVPPAAAAEAFGYMVDAVEACMRTGVFEGDATEIALGLWSALHGSVALVLAQPSLPWPEHEALIDRAVRVAGFGTVLYSRLPGELPPSEDLAAHADAFGAALTTRPERDQPSP</sequence>
<dbReference type="Pfam" id="PF00440">
    <property type="entry name" value="TetR_N"/>
    <property type="match status" value="1"/>
</dbReference>
<protein>
    <submittedName>
        <fullName evidence="6">DNA-binding transcriptional regulator, AcrR family</fullName>
    </submittedName>
</protein>
<dbReference type="GO" id="GO:0000976">
    <property type="term" value="F:transcription cis-regulatory region binding"/>
    <property type="evidence" value="ECO:0007669"/>
    <property type="project" value="TreeGrafter"/>
</dbReference>
<dbReference type="SUPFAM" id="SSF46689">
    <property type="entry name" value="Homeodomain-like"/>
    <property type="match status" value="1"/>
</dbReference>
<evidence type="ECO:0000256" key="1">
    <source>
        <dbReference type="ARBA" id="ARBA00023015"/>
    </source>
</evidence>